<dbReference type="Gene3D" id="1.10.1140.10">
    <property type="entry name" value="Bovine Mitochondrial F1-atpase, Atp Synthase Beta Chain, Chain D, domain 3"/>
    <property type="match status" value="1"/>
</dbReference>
<dbReference type="InterPro" id="IPR036121">
    <property type="entry name" value="ATPase_F1/V1/A1_a/bsu_N_sf"/>
</dbReference>
<dbReference type="CDD" id="cd18115">
    <property type="entry name" value="ATP-synt_F1_beta_N"/>
    <property type="match status" value="1"/>
</dbReference>
<dbReference type="Gene3D" id="3.40.50.300">
    <property type="entry name" value="P-loop containing nucleotide triphosphate hydrolases"/>
    <property type="match status" value="1"/>
</dbReference>
<dbReference type="PANTHER" id="PTHR15184:SF71">
    <property type="entry name" value="ATP SYNTHASE SUBUNIT BETA, MITOCHONDRIAL"/>
    <property type="match status" value="1"/>
</dbReference>
<dbReference type="CDD" id="cd18110">
    <property type="entry name" value="ATP-synt_F1_beta_C"/>
    <property type="match status" value="1"/>
</dbReference>
<dbReference type="AlphaFoldDB" id="J9H098"/>
<dbReference type="GO" id="GO:0045259">
    <property type="term" value="C:proton-transporting ATP synthase complex"/>
    <property type="evidence" value="ECO:0007669"/>
    <property type="project" value="UniProtKB-KW"/>
</dbReference>
<keyword evidence="4" id="KW-0547">Nucleotide-binding</keyword>
<dbReference type="InterPro" id="IPR004100">
    <property type="entry name" value="ATPase_F1/V1/A1_a/bsu_N"/>
</dbReference>
<dbReference type="InterPro" id="IPR055190">
    <property type="entry name" value="ATP-synt_VA_C"/>
</dbReference>
<keyword evidence="3" id="KW-0813">Transport</keyword>
<dbReference type="InterPro" id="IPR000194">
    <property type="entry name" value="ATPase_F1/V1/A1_a/bsu_nucl-bd"/>
</dbReference>
<gene>
    <name evidence="12" type="ORF">EVA_05182</name>
</gene>
<dbReference type="GO" id="GO:0005524">
    <property type="term" value="F:ATP binding"/>
    <property type="evidence" value="ECO:0007669"/>
    <property type="project" value="UniProtKB-KW"/>
</dbReference>
<dbReference type="InterPro" id="IPR005722">
    <property type="entry name" value="ATP_synth_F1_bsu"/>
</dbReference>
<dbReference type="EMBL" id="AMCI01001084">
    <property type="protein sequence ID" value="EJX06700.1"/>
    <property type="molecule type" value="Genomic_DNA"/>
</dbReference>
<dbReference type="InterPro" id="IPR027417">
    <property type="entry name" value="P-loop_NTPase"/>
</dbReference>
<dbReference type="FunFam" id="3.40.50.300:FF:000004">
    <property type="entry name" value="ATP synthase subunit beta"/>
    <property type="match status" value="1"/>
</dbReference>
<reference evidence="12" key="1">
    <citation type="journal article" date="2012" name="PLoS ONE">
        <title>Gene sets for utilization of primary and secondary nutrition supplies in the distal gut of endangered iberian lynx.</title>
        <authorList>
            <person name="Alcaide M."/>
            <person name="Messina E."/>
            <person name="Richter M."/>
            <person name="Bargiela R."/>
            <person name="Peplies J."/>
            <person name="Huws S.A."/>
            <person name="Newbold C.J."/>
            <person name="Golyshin P.N."/>
            <person name="Simon M.A."/>
            <person name="Lopez G."/>
            <person name="Yakimov M.M."/>
            <person name="Ferrer M."/>
        </authorList>
    </citation>
    <scope>NUCLEOTIDE SEQUENCE</scope>
</reference>
<dbReference type="HAMAP" id="MF_01347">
    <property type="entry name" value="ATP_synth_beta_bact"/>
    <property type="match status" value="1"/>
</dbReference>
<dbReference type="InterPro" id="IPR050053">
    <property type="entry name" value="ATPase_alpha/beta_chains"/>
</dbReference>
<evidence type="ECO:0000256" key="5">
    <source>
        <dbReference type="ARBA" id="ARBA00022840"/>
    </source>
</evidence>
<accession>J9H098</accession>
<dbReference type="FunFam" id="2.40.10.170:FF:000011">
    <property type="entry name" value="ATP synthase subunit beta"/>
    <property type="match status" value="1"/>
</dbReference>
<dbReference type="PROSITE" id="PS00152">
    <property type="entry name" value="ATPASE_ALPHA_BETA"/>
    <property type="match status" value="1"/>
</dbReference>
<dbReference type="SUPFAM" id="SSF50615">
    <property type="entry name" value="N-terminal domain of alpha and beta subunits of F1 ATP synthase"/>
    <property type="match status" value="1"/>
</dbReference>
<evidence type="ECO:0000256" key="10">
    <source>
        <dbReference type="ARBA" id="ARBA00023310"/>
    </source>
</evidence>
<keyword evidence="7" id="KW-0406">Ion transport</keyword>
<evidence type="ECO:0000256" key="9">
    <source>
        <dbReference type="ARBA" id="ARBA00023196"/>
    </source>
</evidence>
<dbReference type="GO" id="GO:0046933">
    <property type="term" value="F:proton-transporting ATP synthase activity, rotational mechanism"/>
    <property type="evidence" value="ECO:0007669"/>
    <property type="project" value="InterPro"/>
</dbReference>
<keyword evidence="9" id="KW-0139">CF(1)</keyword>
<proteinExistence type="inferred from homology"/>
<evidence type="ECO:0000256" key="2">
    <source>
        <dbReference type="ARBA" id="ARBA00008936"/>
    </source>
</evidence>
<evidence type="ECO:0000313" key="12">
    <source>
        <dbReference type="EMBL" id="EJX06700.1"/>
    </source>
</evidence>
<name>J9H098_9ZZZZ</name>
<dbReference type="NCBIfam" id="TIGR01039">
    <property type="entry name" value="atpD"/>
    <property type="match status" value="1"/>
</dbReference>
<keyword evidence="8" id="KW-0472">Membrane</keyword>
<keyword evidence="10" id="KW-0066">ATP synthesis</keyword>
<dbReference type="SUPFAM" id="SSF52540">
    <property type="entry name" value="P-loop containing nucleoside triphosphate hydrolases"/>
    <property type="match status" value="1"/>
</dbReference>
<comment type="subcellular location">
    <subcellularLocation>
        <location evidence="1">Membrane</location>
        <topology evidence="1">Peripheral membrane protein</topology>
    </subcellularLocation>
</comment>
<protein>
    <submittedName>
        <fullName evidence="12">F0F1 ATP synthase subunit beta</fullName>
    </submittedName>
</protein>
<evidence type="ECO:0000256" key="1">
    <source>
        <dbReference type="ARBA" id="ARBA00004170"/>
    </source>
</evidence>
<dbReference type="Pfam" id="PF00006">
    <property type="entry name" value="ATP-synt_ab"/>
    <property type="match status" value="1"/>
</dbReference>
<comment type="caution">
    <text evidence="12">The sequence shown here is derived from an EMBL/GenBank/DDBJ whole genome shotgun (WGS) entry which is preliminary data.</text>
</comment>
<dbReference type="CDD" id="cd01133">
    <property type="entry name" value="F1-ATPase_beta_CD"/>
    <property type="match status" value="1"/>
</dbReference>
<dbReference type="Pfam" id="PF02874">
    <property type="entry name" value="ATP-synt_ab_N"/>
    <property type="match status" value="1"/>
</dbReference>
<evidence type="ECO:0000259" key="11">
    <source>
        <dbReference type="SMART" id="SM00382"/>
    </source>
</evidence>
<dbReference type="Gene3D" id="2.40.10.170">
    <property type="match status" value="1"/>
</dbReference>
<keyword evidence="5" id="KW-0067">ATP-binding</keyword>
<dbReference type="InterPro" id="IPR024034">
    <property type="entry name" value="ATPase_F1/V1_b/a_C"/>
</dbReference>
<dbReference type="Pfam" id="PF22919">
    <property type="entry name" value="ATP-synt_VA_C"/>
    <property type="match status" value="1"/>
</dbReference>
<dbReference type="InterPro" id="IPR003593">
    <property type="entry name" value="AAA+_ATPase"/>
</dbReference>
<feature type="domain" description="AAA+ ATPase" evidence="11">
    <location>
        <begin position="146"/>
        <end position="363"/>
    </location>
</feature>
<dbReference type="InterPro" id="IPR020003">
    <property type="entry name" value="ATPase_a/bsu_AS"/>
</dbReference>
<dbReference type="FunFam" id="1.10.1140.10:FF:000001">
    <property type="entry name" value="ATP synthase subunit beta"/>
    <property type="match status" value="1"/>
</dbReference>
<dbReference type="SMART" id="SM00382">
    <property type="entry name" value="AAA"/>
    <property type="match status" value="1"/>
</dbReference>
<organism evidence="12">
    <name type="scientific">gut metagenome</name>
    <dbReference type="NCBI Taxonomy" id="749906"/>
    <lineage>
        <taxon>unclassified sequences</taxon>
        <taxon>metagenomes</taxon>
        <taxon>organismal metagenomes</taxon>
    </lineage>
</organism>
<evidence type="ECO:0000256" key="4">
    <source>
        <dbReference type="ARBA" id="ARBA00022741"/>
    </source>
</evidence>
<dbReference type="SUPFAM" id="SSF47917">
    <property type="entry name" value="C-terminal domain of alpha and beta subunits of F1 ATP synthase"/>
    <property type="match status" value="1"/>
</dbReference>
<comment type="similarity">
    <text evidence="2">Belongs to the ATPase alpha/beta chains family.</text>
</comment>
<evidence type="ECO:0000256" key="6">
    <source>
        <dbReference type="ARBA" id="ARBA00022967"/>
    </source>
</evidence>
<evidence type="ECO:0000256" key="7">
    <source>
        <dbReference type="ARBA" id="ARBA00023065"/>
    </source>
</evidence>
<evidence type="ECO:0000256" key="8">
    <source>
        <dbReference type="ARBA" id="ARBA00023136"/>
    </source>
</evidence>
<keyword evidence="6" id="KW-1278">Translocase</keyword>
<dbReference type="PANTHER" id="PTHR15184">
    <property type="entry name" value="ATP SYNTHASE"/>
    <property type="match status" value="1"/>
</dbReference>
<sequence>MIGHISQVIGPVVDVSFEGTDVESALPSIHDALEIKRRNGKVLVVEVQQHIGENTVRTVAMDSTDGLQRGMKVYSTGGPITMPIGEQIKGRLMNVVGDSIDGMKSLNRENAYSIHREPPKFEDLTTVQEVFFTGIKVIDLLEPYAKGGKIGLFGGAGVGKTVLIQELINNIAKKHNGFSVFAGVGERTREGNDLLREMIESGVIRYGEAFKKSMQEGAWDLSKVDYDELAKSQVSLIFGQMNEPPGARASVALSGLTVAESFRDAGKEDEKHDILFFIDNIFRFTQAGSEVSALLGRMPSAVGYQPTLATEMGSMQERITSTRKGSITSVQAVYVPADDLTDPAPATTFTHLDATTVLDRKITELGIYPAVDPLASTSRILDPHIVGQEHYDVAQRVKQILQRNKELQDIISILGMEELSEEDKTVVNRARRVQRFLSQPFAVAEQFTGVPGVMVSIEDTIKGFKMILDGEVDYLPEQAFLNVGTIEEAIEKGKKLLELAKQ</sequence>
<evidence type="ECO:0000256" key="3">
    <source>
        <dbReference type="ARBA" id="ARBA00022448"/>
    </source>
</evidence>